<name>J9H4Q7_9ZZZZ</name>
<dbReference type="Pfam" id="PF14322">
    <property type="entry name" value="SusD-like_3"/>
    <property type="match status" value="1"/>
</dbReference>
<evidence type="ECO:0000256" key="1">
    <source>
        <dbReference type="ARBA" id="ARBA00004442"/>
    </source>
</evidence>
<dbReference type="Pfam" id="PF07980">
    <property type="entry name" value="SusD_RagB"/>
    <property type="match status" value="1"/>
</dbReference>
<dbReference type="GO" id="GO:0009279">
    <property type="term" value="C:cell outer membrane"/>
    <property type="evidence" value="ECO:0007669"/>
    <property type="project" value="UniProtKB-SubCell"/>
</dbReference>
<evidence type="ECO:0000259" key="6">
    <source>
        <dbReference type="Pfam" id="PF14322"/>
    </source>
</evidence>
<feature type="domain" description="RagB/SusD" evidence="5">
    <location>
        <begin position="324"/>
        <end position="590"/>
    </location>
</feature>
<feature type="domain" description="SusD-like N-terminal" evidence="6">
    <location>
        <begin position="120"/>
        <end position="229"/>
    </location>
</feature>
<organism evidence="7">
    <name type="scientific">gut metagenome</name>
    <dbReference type="NCBI Taxonomy" id="749906"/>
    <lineage>
        <taxon>unclassified sequences</taxon>
        <taxon>metagenomes</taxon>
        <taxon>organismal metagenomes</taxon>
    </lineage>
</organism>
<dbReference type="InterPro" id="IPR012944">
    <property type="entry name" value="SusD_RagB_dom"/>
</dbReference>
<comment type="subcellular location">
    <subcellularLocation>
        <location evidence="1">Cell outer membrane</location>
    </subcellularLocation>
</comment>
<dbReference type="Gene3D" id="1.25.40.390">
    <property type="match status" value="1"/>
</dbReference>
<evidence type="ECO:0000256" key="4">
    <source>
        <dbReference type="ARBA" id="ARBA00023237"/>
    </source>
</evidence>
<gene>
    <name evidence="7" type="ORF">EVA_00260</name>
</gene>
<dbReference type="EMBL" id="AMCI01000006">
    <property type="protein sequence ID" value="EJX11063.1"/>
    <property type="molecule type" value="Genomic_DNA"/>
</dbReference>
<evidence type="ECO:0000313" key="7">
    <source>
        <dbReference type="EMBL" id="EJX11063.1"/>
    </source>
</evidence>
<dbReference type="AlphaFoldDB" id="J9H4Q7"/>
<comment type="caution">
    <text evidence="7">The sequence shown here is derived from an EMBL/GenBank/DDBJ whole genome shotgun (WGS) entry which is preliminary data.</text>
</comment>
<evidence type="ECO:0000256" key="2">
    <source>
        <dbReference type="ARBA" id="ARBA00022729"/>
    </source>
</evidence>
<keyword evidence="3" id="KW-0472">Membrane</keyword>
<reference evidence="7" key="1">
    <citation type="journal article" date="2012" name="PLoS ONE">
        <title>Gene sets for utilization of primary and secondary nutrition supplies in the distal gut of endangered iberian lynx.</title>
        <authorList>
            <person name="Alcaide M."/>
            <person name="Messina E."/>
            <person name="Richter M."/>
            <person name="Bargiela R."/>
            <person name="Peplies J."/>
            <person name="Huws S.A."/>
            <person name="Newbold C.J."/>
            <person name="Golyshin P.N."/>
            <person name="Simon M.A."/>
            <person name="Lopez G."/>
            <person name="Yakimov M.M."/>
            <person name="Ferrer M."/>
        </authorList>
    </citation>
    <scope>NUCLEOTIDE SEQUENCE</scope>
</reference>
<evidence type="ECO:0000259" key="5">
    <source>
        <dbReference type="Pfam" id="PF07980"/>
    </source>
</evidence>
<dbReference type="InterPro" id="IPR033985">
    <property type="entry name" value="SusD-like_N"/>
</dbReference>
<keyword evidence="7" id="KW-0449">Lipoprotein</keyword>
<protein>
    <submittedName>
        <fullName evidence="7">Lipoprotein</fullName>
    </submittedName>
</protein>
<accession>J9H4Q7</accession>
<keyword evidence="2" id="KW-0732">Signal</keyword>
<keyword evidence="4" id="KW-0998">Cell outer membrane</keyword>
<dbReference type="InterPro" id="IPR011990">
    <property type="entry name" value="TPR-like_helical_dom_sf"/>
</dbReference>
<dbReference type="SUPFAM" id="SSF48452">
    <property type="entry name" value="TPR-like"/>
    <property type="match status" value="1"/>
</dbReference>
<sequence length="590" mass="68083">MGSSIFVGVALSGCEDLKFGEKFLDKPISNELNIDSVFGKKIYAEQALAEVYHSLPDFLPVQGRLAYGTLEMLTDLADWTKKGAPKYYTGTVDGTRTYVDHLPYRLDVDNRMIGVGPIYGIRRAYIYLENVDRVPDMSTEEKEIRKAEAKVIVAYHYSQMLRFYGGMPWIDHAYNAGDEMKFPRMTVEDTVNKIVGLLDEAARVLSWQVSEAEDGRMTAAAALALKNRVLQFAASPLFNSDKPYMEGDASAQLLTWYGNYSKDRWQRALDAGREFMKKNAANRPYQLVNTGHPREDYAAGYFNRHNGEVLISSRRFTTYATGKTPFAQIRYGVSSPTLTFVDMFQMKDGTEFDWKNPDHKNYPFFDKDGQPRRDIRLYETVAINGDKFRGKQKVQIYQGTKQYPYNNKTMTYNGFAMRKFVRNWGNEVNGKFYSCPLIRLPEVYLNMAEAMNELGIANQKDEFGFTAYDYLNMTRKRAGMPEITAAQAPEGEMLREAILRERAVEFGYEEVRYFDLIRWKRYDRFSARLSRLVIKKNSKAPSGFSHTISYEMAEERQYVKPTLWSEKYYLLPLPVDEINKKYGLIQNPGW</sequence>
<evidence type="ECO:0000256" key="3">
    <source>
        <dbReference type="ARBA" id="ARBA00023136"/>
    </source>
</evidence>
<proteinExistence type="predicted"/>